<reference evidence="1 2" key="1">
    <citation type="submission" date="2016-08" db="EMBL/GenBank/DDBJ databases">
        <title>Evolution of the type three secretion system and type three effector repertoires in Xanthomonas.</title>
        <authorList>
            <person name="Merda D."/>
            <person name="Briand M."/>
            <person name="Bosis E."/>
            <person name="Rousseau C."/>
            <person name="Portier P."/>
            <person name="Jacques M.-A."/>
            <person name="Fischer-Le Saux M."/>
        </authorList>
    </citation>
    <scope>NUCLEOTIDE SEQUENCE [LARGE SCALE GENOMIC DNA]</scope>
    <source>
        <strain evidence="1 2">CFBP 7645</strain>
    </source>
</reference>
<dbReference type="AlphaFoldDB" id="A0A2S7AH25"/>
<gene>
    <name evidence="1" type="ORF">XarjCFBP7645_02520</name>
</gene>
<proteinExistence type="predicted"/>
<comment type="caution">
    <text evidence="1">The sequence shown here is derived from an EMBL/GenBank/DDBJ whole genome shotgun (WGS) entry which is preliminary data.</text>
</comment>
<organism evidence="1 2">
    <name type="scientific">Xanthomonas arboricola</name>
    <dbReference type="NCBI Taxonomy" id="56448"/>
    <lineage>
        <taxon>Bacteria</taxon>
        <taxon>Pseudomonadati</taxon>
        <taxon>Pseudomonadota</taxon>
        <taxon>Gammaproteobacteria</taxon>
        <taxon>Lysobacterales</taxon>
        <taxon>Lysobacteraceae</taxon>
        <taxon>Xanthomonas</taxon>
    </lineage>
</organism>
<sequence>MIAILHGGAVRQKYRNKLATRVTESQSASLAILHGDQLVVRIVAERQDIPILVLDSDQLASGIKVFCTVILRIDTPARWLAIRGQDGDSLVNVFIENSL</sequence>
<name>A0A2S7AH25_9XANT</name>
<accession>A0A2S7AH25</accession>
<protein>
    <submittedName>
        <fullName evidence="1">Uncharacterized protein</fullName>
    </submittedName>
</protein>
<evidence type="ECO:0000313" key="1">
    <source>
        <dbReference type="EMBL" id="PPU09216.1"/>
    </source>
</evidence>
<dbReference type="EMBL" id="MIGY01000001">
    <property type="protein sequence ID" value="PPU09216.1"/>
    <property type="molecule type" value="Genomic_DNA"/>
</dbReference>
<evidence type="ECO:0000313" key="2">
    <source>
        <dbReference type="Proteomes" id="UP000239204"/>
    </source>
</evidence>
<dbReference type="Proteomes" id="UP000239204">
    <property type="component" value="Unassembled WGS sequence"/>
</dbReference>